<keyword evidence="8" id="KW-0249">Electron transport</keyword>
<evidence type="ECO:0000256" key="6">
    <source>
        <dbReference type="ARBA" id="ARBA00022692"/>
    </source>
</evidence>
<dbReference type="GO" id="GO:0009055">
    <property type="term" value="F:electron transfer activity"/>
    <property type="evidence" value="ECO:0007669"/>
    <property type="project" value="InterPro"/>
</dbReference>
<evidence type="ECO:0000256" key="7">
    <source>
        <dbReference type="ARBA" id="ARBA00022723"/>
    </source>
</evidence>
<evidence type="ECO:0000256" key="13">
    <source>
        <dbReference type="SAM" id="Phobius"/>
    </source>
</evidence>
<evidence type="ECO:0000313" key="15">
    <source>
        <dbReference type="EMBL" id="PIO99490.1"/>
    </source>
</evidence>
<evidence type="ECO:0000256" key="5">
    <source>
        <dbReference type="ARBA" id="ARBA00022617"/>
    </source>
</evidence>
<evidence type="ECO:0000256" key="9">
    <source>
        <dbReference type="ARBA" id="ARBA00022989"/>
    </source>
</evidence>
<keyword evidence="7" id="KW-0479">Metal-binding</keyword>
<evidence type="ECO:0000313" key="16">
    <source>
        <dbReference type="Proteomes" id="UP000231070"/>
    </source>
</evidence>
<evidence type="ECO:0000256" key="12">
    <source>
        <dbReference type="ARBA" id="ARBA00037975"/>
    </source>
</evidence>
<evidence type="ECO:0000256" key="8">
    <source>
        <dbReference type="ARBA" id="ARBA00022982"/>
    </source>
</evidence>
<feature type="transmembrane region" description="Helical" evidence="13">
    <location>
        <begin position="103"/>
        <end position="120"/>
    </location>
</feature>
<gene>
    <name evidence="15" type="ORF">CJ014_09245</name>
</gene>
<evidence type="ECO:0000256" key="1">
    <source>
        <dbReference type="ARBA" id="ARBA00001970"/>
    </source>
</evidence>
<dbReference type="EMBL" id="NQVN01000004">
    <property type="protein sequence ID" value="PIO99490.1"/>
    <property type="molecule type" value="Genomic_DNA"/>
</dbReference>
<evidence type="ECO:0000256" key="10">
    <source>
        <dbReference type="ARBA" id="ARBA00023004"/>
    </source>
</evidence>
<comment type="cofactor">
    <cofactor evidence="1">
        <name>heme b</name>
        <dbReference type="ChEBI" id="CHEBI:60344"/>
    </cofactor>
</comment>
<dbReference type="SUPFAM" id="SSF81342">
    <property type="entry name" value="Transmembrane di-heme cytochromes"/>
    <property type="match status" value="1"/>
</dbReference>
<accession>A0A2G9WZG4</accession>
<feature type="transmembrane region" description="Helical" evidence="13">
    <location>
        <begin position="56"/>
        <end position="78"/>
    </location>
</feature>
<dbReference type="InterPro" id="IPR016174">
    <property type="entry name" value="Di-haem_cyt_TM"/>
</dbReference>
<dbReference type="OrthoDB" id="1247465at2"/>
<dbReference type="InterPro" id="IPR011577">
    <property type="entry name" value="Cyt_b561_bac/Ni-Hgenase"/>
</dbReference>
<dbReference type="PANTHER" id="PTHR30529">
    <property type="entry name" value="CYTOCHROME B561"/>
    <property type="match status" value="1"/>
</dbReference>
<dbReference type="Pfam" id="PF01292">
    <property type="entry name" value="Ni_hydr_CYTB"/>
    <property type="match status" value="1"/>
</dbReference>
<dbReference type="InterPro" id="IPR052168">
    <property type="entry name" value="Cytochrome_b561_oxidase"/>
</dbReference>
<feature type="transmembrane region" description="Helical" evidence="13">
    <location>
        <begin position="21"/>
        <end position="44"/>
    </location>
</feature>
<keyword evidence="3" id="KW-0813">Transport</keyword>
<comment type="similarity">
    <text evidence="12">Belongs to the cytochrome b561 family.</text>
</comment>
<name>A0A2G9WZG4_9HYPH</name>
<comment type="caution">
    <text evidence="15">The sequence shown here is derived from an EMBL/GenBank/DDBJ whole genome shotgun (WGS) entry which is preliminary data.</text>
</comment>
<keyword evidence="9 13" id="KW-1133">Transmembrane helix</keyword>
<evidence type="ECO:0000256" key="2">
    <source>
        <dbReference type="ARBA" id="ARBA00004651"/>
    </source>
</evidence>
<dbReference type="RefSeq" id="WP_133121830.1">
    <property type="nucleotide sequence ID" value="NZ_NQVN01000004.1"/>
</dbReference>
<dbReference type="GO" id="GO:0022904">
    <property type="term" value="P:respiratory electron transport chain"/>
    <property type="evidence" value="ECO:0007669"/>
    <property type="project" value="InterPro"/>
</dbReference>
<keyword evidence="10" id="KW-0408">Iron</keyword>
<keyword evidence="11 13" id="KW-0472">Membrane</keyword>
<protein>
    <recommendedName>
        <fullName evidence="14">Cytochrome b561 bacterial/Ni-hydrogenase domain-containing protein</fullName>
    </recommendedName>
</protein>
<keyword evidence="6 13" id="KW-0812">Transmembrane</keyword>
<keyword evidence="4" id="KW-1003">Cell membrane</keyword>
<feature type="transmembrane region" description="Helical" evidence="13">
    <location>
        <begin position="164"/>
        <end position="185"/>
    </location>
</feature>
<feature type="domain" description="Cytochrome b561 bacterial/Ni-hydrogenase" evidence="14">
    <location>
        <begin position="17"/>
        <end position="197"/>
    </location>
</feature>
<dbReference type="PANTHER" id="PTHR30529:SF7">
    <property type="entry name" value="CYTOCHROME B561 BACTERIAL_NI-HYDROGENASE DOMAIN-CONTAINING PROTEIN"/>
    <property type="match status" value="1"/>
</dbReference>
<evidence type="ECO:0000256" key="3">
    <source>
        <dbReference type="ARBA" id="ARBA00022448"/>
    </source>
</evidence>
<dbReference type="AlphaFoldDB" id="A0A2G9WZG4"/>
<comment type="subcellular location">
    <subcellularLocation>
        <location evidence="2">Cell membrane</location>
        <topology evidence="2">Multi-pass membrane protein</topology>
    </subcellularLocation>
</comment>
<evidence type="ECO:0000259" key="14">
    <source>
        <dbReference type="Pfam" id="PF01292"/>
    </source>
</evidence>
<dbReference type="GO" id="GO:0020037">
    <property type="term" value="F:heme binding"/>
    <property type="evidence" value="ECO:0007669"/>
    <property type="project" value="TreeGrafter"/>
</dbReference>
<sequence length="201" mass="23150">MQTGEVGVMIMIDDIKRYSGLAILFHWITAALFLVSYISVYYRIWFTTLGEPDNLAAIRAHTFAGVLIGVIAVLRLIWRKVSPPPELPQGAWIEHAAAKAVHYVLYIFMVFMPVTGYLGLRAPLGWLPTPKFEDTLLYRWFVTEWLGLTWEEWEAPVDWMHHTAGAFVVWVLISIHAAAALYHHYIRKDEVLSRMIPRMPN</sequence>
<dbReference type="Gene3D" id="1.20.950.20">
    <property type="entry name" value="Transmembrane di-heme cytochromes, Chain C"/>
    <property type="match status" value="1"/>
</dbReference>
<keyword evidence="16" id="KW-1185">Reference proteome</keyword>
<dbReference type="Proteomes" id="UP000231070">
    <property type="component" value="Unassembled WGS sequence"/>
</dbReference>
<organism evidence="15 16">
    <name type="scientific">Pleomorphomonas carboxyditropha</name>
    <dbReference type="NCBI Taxonomy" id="2023338"/>
    <lineage>
        <taxon>Bacteria</taxon>
        <taxon>Pseudomonadati</taxon>
        <taxon>Pseudomonadota</taxon>
        <taxon>Alphaproteobacteria</taxon>
        <taxon>Hyphomicrobiales</taxon>
        <taxon>Pleomorphomonadaceae</taxon>
        <taxon>Pleomorphomonas</taxon>
    </lineage>
</organism>
<dbReference type="GO" id="GO:0005886">
    <property type="term" value="C:plasma membrane"/>
    <property type="evidence" value="ECO:0007669"/>
    <property type="project" value="UniProtKB-SubCell"/>
</dbReference>
<evidence type="ECO:0000256" key="11">
    <source>
        <dbReference type="ARBA" id="ARBA00023136"/>
    </source>
</evidence>
<keyword evidence="5" id="KW-0349">Heme</keyword>
<evidence type="ECO:0000256" key="4">
    <source>
        <dbReference type="ARBA" id="ARBA00022475"/>
    </source>
</evidence>
<dbReference type="GO" id="GO:0046872">
    <property type="term" value="F:metal ion binding"/>
    <property type="evidence" value="ECO:0007669"/>
    <property type="project" value="UniProtKB-KW"/>
</dbReference>
<reference evidence="15 16" key="1">
    <citation type="submission" date="2017-08" db="EMBL/GenBank/DDBJ databases">
        <title>Pleomorphomonas carboxidotrophicus sp. nov., a new mesophilic hydrogenogenic carboxidotroph.</title>
        <authorList>
            <person name="Esquivel-Elizondo S."/>
            <person name="Krajmalnik-Brown R."/>
            <person name="Maldonado J."/>
        </authorList>
    </citation>
    <scope>NUCLEOTIDE SEQUENCE [LARGE SCALE GENOMIC DNA]</scope>
    <source>
        <strain evidence="15 16">SVCO-16</strain>
    </source>
</reference>
<proteinExistence type="inferred from homology"/>